<dbReference type="InterPro" id="IPR043519">
    <property type="entry name" value="NT_sf"/>
</dbReference>
<dbReference type="InterPro" id="IPR007842">
    <property type="entry name" value="HEPN_dom"/>
</dbReference>
<dbReference type="SUPFAM" id="SSF81593">
    <property type="entry name" value="Nucleotidyltransferase substrate binding subunit/domain"/>
    <property type="match status" value="1"/>
</dbReference>
<dbReference type="RefSeq" id="WP_110312202.1">
    <property type="nucleotide sequence ID" value="NZ_QICL01000032.1"/>
</dbReference>
<dbReference type="PANTHER" id="PTHR33933">
    <property type="entry name" value="NUCLEOTIDYLTRANSFERASE"/>
    <property type="match status" value="1"/>
</dbReference>
<dbReference type="InterPro" id="IPR052548">
    <property type="entry name" value="Type_VII_TA_antitoxin"/>
</dbReference>
<evidence type="ECO:0000259" key="1">
    <source>
        <dbReference type="PROSITE" id="PS50910"/>
    </source>
</evidence>
<gene>
    <name evidence="2" type="ORF">CLV62_13221</name>
</gene>
<keyword evidence="3" id="KW-1185">Reference proteome</keyword>
<protein>
    <submittedName>
        <fullName evidence="2">HEPN domain-containing protein</fullName>
    </submittedName>
</protein>
<dbReference type="CDD" id="cd05403">
    <property type="entry name" value="NT_KNTase_like"/>
    <property type="match status" value="1"/>
</dbReference>
<accession>A0A2V3PLE8</accession>
<dbReference type="PANTHER" id="PTHR33933:SF1">
    <property type="entry name" value="PROTEIN ADENYLYLTRANSFERASE MNTA-RELATED"/>
    <property type="match status" value="1"/>
</dbReference>
<dbReference type="SUPFAM" id="SSF81301">
    <property type="entry name" value="Nucleotidyltransferase"/>
    <property type="match status" value="1"/>
</dbReference>
<dbReference type="Gene3D" id="3.30.460.10">
    <property type="entry name" value="Beta Polymerase, domain 2"/>
    <property type="match status" value="1"/>
</dbReference>
<feature type="domain" description="HEPN" evidence="1">
    <location>
        <begin position="163"/>
        <end position="276"/>
    </location>
</feature>
<dbReference type="SMART" id="SM00748">
    <property type="entry name" value="HEPN"/>
    <property type="match status" value="1"/>
</dbReference>
<sequence>MKKSILHLPSTNQRDLHYLVESILSRVKQTEMIILFGSYARNDFVVYDEKYEFGKIQFYVSDYDILVVTSGISDGIAGKALDNIEVQYYNRAKDPDRQPPVQFINIDMKKLSKELTEGRYFYTQIKQEGVILYDSEKFKLPRRRKLNFKEIQQQAQEYFDDKFTRANSFLRDAKYAYSCEDCKQSSFYLHQACENYFYTIRLVYTQQNSKQHNLTKLLNSVKKYSTDFVKVFPQDTPEEKRLFELIKAAYVNGRYDPDFVVTKEDIDVLVPKVELLRDITKCICEERIVEYGEMI</sequence>
<dbReference type="PROSITE" id="PS50910">
    <property type="entry name" value="HEPN"/>
    <property type="match status" value="1"/>
</dbReference>
<evidence type="ECO:0000313" key="3">
    <source>
        <dbReference type="Proteomes" id="UP000247973"/>
    </source>
</evidence>
<name>A0A2V3PLE8_9BACT</name>
<dbReference type="Pfam" id="PF05168">
    <property type="entry name" value="HEPN"/>
    <property type="match status" value="1"/>
</dbReference>
<dbReference type="Proteomes" id="UP000247973">
    <property type="component" value="Unassembled WGS sequence"/>
</dbReference>
<organism evidence="2 3">
    <name type="scientific">Dysgonomonas alginatilytica</name>
    <dbReference type="NCBI Taxonomy" id="1605892"/>
    <lineage>
        <taxon>Bacteria</taxon>
        <taxon>Pseudomonadati</taxon>
        <taxon>Bacteroidota</taxon>
        <taxon>Bacteroidia</taxon>
        <taxon>Bacteroidales</taxon>
        <taxon>Dysgonomonadaceae</taxon>
        <taxon>Dysgonomonas</taxon>
    </lineage>
</organism>
<dbReference type="OrthoDB" id="1321649at2"/>
<evidence type="ECO:0000313" key="2">
    <source>
        <dbReference type="EMBL" id="PXV60033.1"/>
    </source>
</evidence>
<dbReference type="Gene3D" id="1.20.120.330">
    <property type="entry name" value="Nucleotidyltransferases domain 2"/>
    <property type="match status" value="1"/>
</dbReference>
<proteinExistence type="predicted"/>
<comment type="caution">
    <text evidence="2">The sequence shown here is derived from an EMBL/GenBank/DDBJ whole genome shotgun (WGS) entry which is preliminary data.</text>
</comment>
<dbReference type="EMBL" id="QICL01000032">
    <property type="protein sequence ID" value="PXV60033.1"/>
    <property type="molecule type" value="Genomic_DNA"/>
</dbReference>
<dbReference type="AlphaFoldDB" id="A0A2V3PLE8"/>
<reference evidence="2 3" key="1">
    <citation type="submission" date="2018-03" db="EMBL/GenBank/DDBJ databases">
        <title>Genomic Encyclopedia of Archaeal and Bacterial Type Strains, Phase II (KMG-II): from individual species to whole genera.</title>
        <authorList>
            <person name="Goeker M."/>
        </authorList>
    </citation>
    <scope>NUCLEOTIDE SEQUENCE [LARGE SCALE GENOMIC DNA]</scope>
    <source>
        <strain evidence="2 3">DSM 100214</strain>
    </source>
</reference>